<organism evidence="1 2">
    <name type="scientific">Fusarium austroafricanum</name>
    <dbReference type="NCBI Taxonomy" id="2364996"/>
    <lineage>
        <taxon>Eukaryota</taxon>
        <taxon>Fungi</taxon>
        <taxon>Dikarya</taxon>
        <taxon>Ascomycota</taxon>
        <taxon>Pezizomycotina</taxon>
        <taxon>Sordariomycetes</taxon>
        <taxon>Hypocreomycetidae</taxon>
        <taxon>Hypocreales</taxon>
        <taxon>Nectriaceae</taxon>
        <taxon>Fusarium</taxon>
        <taxon>Fusarium concolor species complex</taxon>
    </lineage>
</organism>
<reference evidence="1" key="1">
    <citation type="submission" date="2020-01" db="EMBL/GenBank/DDBJ databases">
        <title>Identification and distribution of gene clusters putatively required for synthesis of sphingolipid metabolism inhibitors in phylogenetically diverse species of the filamentous fungus Fusarium.</title>
        <authorList>
            <person name="Kim H.-S."/>
            <person name="Busman M."/>
            <person name="Brown D.W."/>
            <person name="Divon H."/>
            <person name="Uhlig S."/>
            <person name="Proctor R.H."/>
        </authorList>
    </citation>
    <scope>NUCLEOTIDE SEQUENCE</scope>
    <source>
        <strain evidence="1">NRRL 53441</strain>
    </source>
</reference>
<name>A0A8H4PCZ4_9HYPO</name>
<evidence type="ECO:0000313" key="1">
    <source>
        <dbReference type="EMBL" id="KAF4456152.1"/>
    </source>
</evidence>
<gene>
    <name evidence="1" type="ORF">F53441_1636</name>
</gene>
<dbReference type="OrthoDB" id="10365015at2759"/>
<dbReference type="Proteomes" id="UP000605986">
    <property type="component" value="Unassembled WGS sequence"/>
</dbReference>
<protein>
    <submittedName>
        <fullName evidence="1">Uncharacterized protein</fullName>
    </submittedName>
</protein>
<dbReference type="AlphaFoldDB" id="A0A8H4PCZ4"/>
<keyword evidence="2" id="KW-1185">Reference proteome</keyword>
<dbReference type="EMBL" id="JAADJG010000067">
    <property type="protein sequence ID" value="KAF4456152.1"/>
    <property type="molecule type" value="Genomic_DNA"/>
</dbReference>
<sequence length="82" mass="9166">MSDSDSDHMSDTSGLLGYHAYSDEVSKANGFVHDPDIPGFNLSAQMQLMTACEGKTPHDKYPSRDDVRRRAQEFSAKIIFQL</sequence>
<evidence type="ECO:0000313" key="2">
    <source>
        <dbReference type="Proteomes" id="UP000605986"/>
    </source>
</evidence>
<comment type="caution">
    <text evidence="1">The sequence shown here is derived from an EMBL/GenBank/DDBJ whole genome shotgun (WGS) entry which is preliminary data.</text>
</comment>
<proteinExistence type="predicted"/>
<accession>A0A8H4PCZ4</accession>